<organism evidence="8 9">
    <name type="scientific">Pseudomicrostroma glucosiphilum</name>
    <dbReference type="NCBI Taxonomy" id="1684307"/>
    <lineage>
        <taxon>Eukaryota</taxon>
        <taxon>Fungi</taxon>
        <taxon>Dikarya</taxon>
        <taxon>Basidiomycota</taxon>
        <taxon>Ustilaginomycotina</taxon>
        <taxon>Exobasidiomycetes</taxon>
        <taxon>Microstromatales</taxon>
        <taxon>Microstromatales incertae sedis</taxon>
        <taxon>Pseudomicrostroma</taxon>
    </lineage>
</organism>
<evidence type="ECO:0000256" key="5">
    <source>
        <dbReference type="PROSITE-ProRule" id="PRU00176"/>
    </source>
</evidence>
<evidence type="ECO:0000256" key="4">
    <source>
        <dbReference type="ARBA" id="ARBA00023274"/>
    </source>
</evidence>
<dbReference type="InterPro" id="IPR000504">
    <property type="entry name" value="RRM_dom"/>
</dbReference>
<dbReference type="InterPro" id="IPR034143">
    <property type="entry name" value="snRNP70_RRM"/>
</dbReference>
<dbReference type="PANTHER" id="PTHR13952">
    <property type="entry name" value="U1 SMALL NUCLEAR RIBONUCLEOPROTEIN 70 KD"/>
    <property type="match status" value="1"/>
</dbReference>
<evidence type="ECO:0000256" key="2">
    <source>
        <dbReference type="ARBA" id="ARBA00022884"/>
    </source>
</evidence>
<feature type="region of interest" description="Disordered" evidence="6">
    <location>
        <begin position="20"/>
        <end position="74"/>
    </location>
</feature>
<feature type="domain" description="RRM" evidence="7">
    <location>
        <begin position="120"/>
        <end position="197"/>
    </location>
</feature>
<dbReference type="OrthoDB" id="4207594at2759"/>
<dbReference type="STRING" id="1684307.A0A316U1N3"/>
<dbReference type="InterPro" id="IPR012677">
    <property type="entry name" value="Nucleotide-bd_a/b_plait_sf"/>
</dbReference>
<dbReference type="GO" id="GO:0003729">
    <property type="term" value="F:mRNA binding"/>
    <property type="evidence" value="ECO:0007669"/>
    <property type="project" value="TreeGrafter"/>
</dbReference>
<accession>A0A316U1N3</accession>
<dbReference type="Gene3D" id="3.30.70.330">
    <property type="match status" value="1"/>
</dbReference>
<dbReference type="SMART" id="SM00360">
    <property type="entry name" value="RRM"/>
    <property type="match status" value="1"/>
</dbReference>
<evidence type="ECO:0000313" key="9">
    <source>
        <dbReference type="Proteomes" id="UP000245942"/>
    </source>
</evidence>
<dbReference type="GO" id="GO:0071004">
    <property type="term" value="C:U2-type prespliceosome"/>
    <property type="evidence" value="ECO:0007669"/>
    <property type="project" value="TreeGrafter"/>
</dbReference>
<dbReference type="EMBL" id="KZ819332">
    <property type="protein sequence ID" value="PWN19282.1"/>
    <property type="molecule type" value="Genomic_DNA"/>
</dbReference>
<sequence length="253" mass="29101">MTHLLPPNLLKLFVPRPTFEHAPSLPADRDIVNRTSRQQRSRRPLDGVAPTLERVKQEAADKGEATEGAEGEQFTDAEYVRVEKRREEKKKAFEEYYKRAQAECEDDPQKDPKAEGDPFKTLFISRLAEETTESDLQKDFGVYGPIEHLRLIRGQDGKSRRYAFIVYEREKDMRTAYKDADGLKIHGKRILVDVERGRTVKDWKPVRLGGGLGVSQEAKKKKEAEELAAQQPMGFGSEYWVSKRKTTRYCLLT</sequence>
<dbReference type="PANTHER" id="PTHR13952:SF5">
    <property type="entry name" value="U1 SMALL NUCLEAR RIBONUCLEOPROTEIN 70 KDA"/>
    <property type="match status" value="1"/>
</dbReference>
<dbReference type="InterPro" id="IPR051183">
    <property type="entry name" value="U1_U11-U12_snRNP_70-35kDa"/>
</dbReference>
<dbReference type="Pfam" id="PF00076">
    <property type="entry name" value="RRM_1"/>
    <property type="match status" value="1"/>
</dbReference>
<dbReference type="AlphaFoldDB" id="A0A316U1N3"/>
<keyword evidence="4" id="KW-0687">Ribonucleoprotein</keyword>
<dbReference type="Proteomes" id="UP000245942">
    <property type="component" value="Unassembled WGS sequence"/>
</dbReference>
<name>A0A316U1N3_9BASI</name>
<dbReference type="GO" id="GO:0071011">
    <property type="term" value="C:precatalytic spliceosome"/>
    <property type="evidence" value="ECO:0007669"/>
    <property type="project" value="TreeGrafter"/>
</dbReference>
<dbReference type="GO" id="GO:0030619">
    <property type="term" value="F:U1 snRNA binding"/>
    <property type="evidence" value="ECO:0007669"/>
    <property type="project" value="InterPro"/>
</dbReference>
<protein>
    <submittedName>
        <fullName evidence="8">RNA-binding domain-containing protein</fullName>
    </submittedName>
</protein>
<evidence type="ECO:0000313" key="8">
    <source>
        <dbReference type="EMBL" id="PWN19282.1"/>
    </source>
</evidence>
<dbReference type="GO" id="GO:0005685">
    <property type="term" value="C:U1 snRNP"/>
    <property type="evidence" value="ECO:0007669"/>
    <property type="project" value="TreeGrafter"/>
</dbReference>
<keyword evidence="9" id="KW-1185">Reference proteome</keyword>
<dbReference type="SUPFAM" id="SSF54928">
    <property type="entry name" value="RNA-binding domain, RBD"/>
    <property type="match status" value="1"/>
</dbReference>
<evidence type="ECO:0000256" key="6">
    <source>
        <dbReference type="SAM" id="MobiDB-lite"/>
    </source>
</evidence>
<comment type="subcellular location">
    <subcellularLocation>
        <location evidence="1">Nucleus</location>
    </subcellularLocation>
</comment>
<feature type="compositionally biased region" description="Basic and acidic residues" evidence="6">
    <location>
        <begin position="53"/>
        <end position="65"/>
    </location>
</feature>
<evidence type="ECO:0000256" key="3">
    <source>
        <dbReference type="ARBA" id="ARBA00023242"/>
    </source>
</evidence>
<dbReference type="Pfam" id="PF12220">
    <property type="entry name" value="U1snRNP70_N"/>
    <property type="match status" value="1"/>
</dbReference>
<dbReference type="InterPro" id="IPR022023">
    <property type="entry name" value="U1snRNP70_N"/>
</dbReference>
<dbReference type="PROSITE" id="PS50102">
    <property type="entry name" value="RRM"/>
    <property type="match status" value="1"/>
</dbReference>
<dbReference type="RefSeq" id="XP_025346442.1">
    <property type="nucleotide sequence ID" value="XM_025490435.1"/>
</dbReference>
<keyword evidence="3" id="KW-0539">Nucleus</keyword>
<dbReference type="InterPro" id="IPR035979">
    <property type="entry name" value="RBD_domain_sf"/>
</dbReference>
<gene>
    <name evidence="8" type="ORF">BCV69DRAFT_251495</name>
</gene>
<reference evidence="8 9" key="1">
    <citation type="journal article" date="2018" name="Mol. Biol. Evol.">
        <title>Broad Genomic Sampling Reveals a Smut Pathogenic Ancestry of the Fungal Clade Ustilaginomycotina.</title>
        <authorList>
            <person name="Kijpornyongpan T."/>
            <person name="Mondo S.J."/>
            <person name="Barry K."/>
            <person name="Sandor L."/>
            <person name="Lee J."/>
            <person name="Lipzen A."/>
            <person name="Pangilinan J."/>
            <person name="LaButti K."/>
            <person name="Hainaut M."/>
            <person name="Henrissat B."/>
            <person name="Grigoriev I.V."/>
            <person name="Spatafora J.W."/>
            <person name="Aime M.C."/>
        </authorList>
    </citation>
    <scope>NUCLEOTIDE SEQUENCE [LARGE SCALE GENOMIC DNA]</scope>
    <source>
        <strain evidence="8 9">MCA 4718</strain>
    </source>
</reference>
<keyword evidence="2 5" id="KW-0694">RNA-binding</keyword>
<evidence type="ECO:0000259" key="7">
    <source>
        <dbReference type="PROSITE" id="PS50102"/>
    </source>
</evidence>
<evidence type="ECO:0000256" key="1">
    <source>
        <dbReference type="ARBA" id="ARBA00004123"/>
    </source>
</evidence>
<proteinExistence type="predicted"/>
<dbReference type="FunFam" id="3.30.70.330:FF:000132">
    <property type="entry name" value="Small nuclear ribonucleoprotein U11/U12 subunit 35"/>
    <property type="match status" value="1"/>
</dbReference>
<dbReference type="GO" id="GO:0000398">
    <property type="term" value="P:mRNA splicing, via spliceosome"/>
    <property type="evidence" value="ECO:0007669"/>
    <property type="project" value="TreeGrafter"/>
</dbReference>
<dbReference type="GeneID" id="37012169"/>
<dbReference type="CDD" id="cd12236">
    <property type="entry name" value="RRM_snRNP70"/>
    <property type="match status" value="1"/>
</dbReference>